<feature type="compositionally biased region" description="Gly residues" evidence="1">
    <location>
        <begin position="176"/>
        <end position="221"/>
    </location>
</feature>
<dbReference type="OrthoDB" id="4401005at2"/>
<name>A0A5C4V4G1_9ACTN</name>
<feature type="chain" id="PRO_5022871743" description="LPXTG cell wall anchor domain-containing protein" evidence="3">
    <location>
        <begin position="31"/>
        <end position="338"/>
    </location>
</feature>
<keyword evidence="3" id="KW-0732">Signal</keyword>
<evidence type="ECO:0000256" key="3">
    <source>
        <dbReference type="SAM" id="SignalP"/>
    </source>
</evidence>
<feature type="signal peptide" evidence="3">
    <location>
        <begin position="1"/>
        <end position="30"/>
    </location>
</feature>
<keyword evidence="2" id="KW-1133">Transmembrane helix</keyword>
<feature type="region of interest" description="Disordered" evidence="1">
    <location>
        <begin position="151"/>
        <end position="296"/>
    </location>
</feature>
<evidence type="ECO:0000313" key="4">
    <source>
        <dbReference type="EMBL" id="TNM30707.1"/>
    </source>
</evidence>
<evidence type="ECO:0008006" key="6">
    <source>
        <dbReference type="Google" id="ProtNLM"/>
    </source>
</evidence>
<comment type="caution">
    <text evidence="4">The sequence shown here is derived from an EMBL/GenBank/DDBJ whole genome shotgun (WGS) entry which is preliminary data.</text>
</comment>
<protein>
    <recommendedName>
        <fullName evidence="6">LPXTG cell wall anchor domain-containing protein</fullName>
    </recommendedName>
</protein>
<organism evidence="4 5">
    <name type="scientific">Streptomyces sedi</name>
    <dbReference type="NCBI Taxonomy" id="555059"/>
    <lineage>
        <taxon>Bacteria</taxon>
        <taxon>Bacillati</taxon>
        <taxon>Actinomycetota</taxon>
        <taxon>Actinomycetes</taxon>
        <taxon>Kitasatosporales</taxon>
        <taxon>Streptomycetaceae</taxon>
        <taxon>Streptomyces</taxon>
    </lineage>
</organism>
<sequence length="338" mass="33642">MARRSVGSAALGALLALLAALLAPLSPASAAPGLARPAAGSAGFCPDASGVTVVVDFRELGGGRVVRCAHGPQADGLAALRNAGFTVAGTNRWGDAFICRINGRPGVDSEPCVDTPPSTAYWSYWHAGDGENWTYSQRGATYRTPPEGSFDGWSFSLNQEEGSAPAPGLAARRPSDGGGSDGPGGAGGDQGGAGGDSGGPGAGADPGGAAGGGSSPGGPGDAGELPPDAESDVEDEEREEEAEEEPDEEPDEDVDDDRSAEAAPLPTEDAEWSGTDEEFEEQSAARDDSGGPSAGTVATLGLLVALLGAGGLTAWRRRRAAAASTAGAGADERPADER</sequence>
<reference evidence="4 5" key="1">
    <citation type="submission" date="2019-06" db="EMBL/GenBank/DDBJ databases">
        <title>Draft genome of Streptomyces sedi sp. JCM16909.</title>
        <authorList>
            <person name="Klykleung N."/>
            <person name="Tanasupawat S."/>
            <person name="Kudo T."/>
            <person name="Yuki M."/>
            <person name="Ohkuma M."/>
        </authorList>
    </citation>
    <scope>NUCLEOTIDE SEQUENCE [LARGE SCALE GENOMIC DNA]</scope>
    <source>
        <strain evidence="4 5">JCM 16909</strain>
    </source>
</reference>
<dbReference type="EMBL" id="VDGT01000007">
    <property type="protein sequence ID" value="TNM30707.1"/>
    <property type="molecule type" value="Genomic_DNA"/>
</dbReference>
<keyword evidence="2" id="KW-0812">Transmembrane</keyword>
<feature type="transmembrane region" description="Helical" evidence="2">
    <location>
        <begin position="294"/>
        <end position="315"/>
    </location>
</feature>
<accession>A0A5C4V4G1</accession>
<gene>
    <name evidence="4" type="ORF">FH715_12020</name>
</gene>
<evidence type="ECO:0000313" key="5">
    <source>
        <dbReference type="Proteomes" id="UP000311713"/>
    </source>
</evidence>
<dbReference type="Proteomes" id="UP000311713">
    <property type="component" value="Unassembled WGS sequence"/>
</dbReference>
<feature type="compositionally biased region" description="Acidic residues" evidence="1">
    <location>
        <begin position="227"/>
        <end position="258"/>
    </location>
</feature>
<evidence type="ECO:0000256" key="1">
    <source>
        <dbReference type="SAM" id="MobiDB-lite"/>
    </source>
</evidence>
<dbReference type="AlphaFoldDB" id="A0A5C4V4G1"/>
<keyword evidence="2" id="KW-0472">Membrane</keyword>
<evidence type="ECO:0000256" key="2">
    <source>
        <dbReference type="SAM" id="Phobius"/>
    </source>
</evidence>
<keyword evidence="5" id="KW-1185">Reference proteome</keyword>
<feature type="region of interest" description="Disordered" evidence="1">
    <location>
        <begin position="318"/>
        <end position="338"/>
    </location>
</feature>
<feature type="compositionally biased region" description="Acidic residues" evidence="1">
    <location>
        <begin position="268"/>
        <end position="281"/>
    </location>
</feature>
<proteinExistence type="predicted"/>
<dbReference type="RefSeq" id="WP_139644301.1">
    <property type="nucleotide sequence ID" value="NZ_VDGT01000007.1"/>
</dbReference>